<evidence type="ECO:0000259" key="4">
    <source>
        <dbReference type="Pfam" id="PF20649"/>
    </source>
</evidence>
<evidence type="ECO:0000256" key="2">
    <source>
        <dbReference type="SAM" id="MobiDB-lite"/>
    </source>
</evidence>
<feature type="coiled-coil region" evidence="1">
    <location>
        <begin position="125"/>
        <end position="172"/>
    </location>
</feature>
<dbReference type="Pfam" id="PF20649">
    <property type="entry name" value="COG5_C"/>
    <property type="match status" value="1"/>
</dbReference>
<keyword evidence="3" id="KW-1133">Transmembrane helix</keyword>
<proteinExistence type="predicted"/>
<protein>
    <recommendedName>
        <fullName evidence="4">Conserved oligomeric Golgi complex subunit 5 helical domain-containing protein</fullName>
    </recommendedName>
</protein>
<keyword evidence="1" id="KW-0175">Coiled coil</keyword>
<name>A0AAF0DU62_9BASI</name>
<reference evidence="5" key="1">
    <citation type="submission" date="2023-03" db="EMBL/GenBank/DDBJ databases">
        <title>Mating type loci evolution in Malassezia.</title>
        <authorList>
            <person name="Coelho M.A."/>
        </authorList>
    </citation>
    <scope>NUCLEOTIDE SEQUENCE</scope>
    <source>
        <strain evidence="5">CBS 14135</strain>
    </source>
</reference>
<organism evidence="5 6">
    <name type="scientific">Malassezia brasiliensis</name>
    <dbReference type="NCBI Taxonomy" id="1821822"/>
    <lineage>
        <taxon>Eukaryota</taxon>
        <taxon>Fungi</taxon>
        <taxon>Dikarya</taxon>
        <taxon>Basidiomycota</taxon>
        <taxon>Ustilaginomycotina</taxon>
        <taxon>Malasseziomycetes</taxon>
        <taxon>Malasseziales</taxon>
        <taxon>Malasseziaceae</taxon>
        <taxon>Malassezia</taxon>
    </lineage>
</organism>
<dbReference type="InterPro" id="IPR019465">
    <property type="entry name" value="Cog5"/>
</dbReference>
<dbReference type="GO" id="GO:0006891">
    <property type="term" value="P:intra-Golgi vesicle-mediated transport"/>
    <property type="evidence" value="ECO:0007669"/>
    <property type="project" value="InterPro"/>
</dbReference>
<dbReference type="PANTHER" id="PTHR13228:SF3">
    <property type="entry name" value="CONSERVED OLIGOMERIC GOLGI COMPLEX SUBUNIT 5"/>
    <property type="match status" value="1"/>
</dbReference>
<dbReference type="AlphaFoldDB" id="A0AAF0DU62"/>
<keyword evidence="3" id="KW-0472">Membrane</keyword>
<feature type="transmembrane region" description="Helical" evidence="3">
    <location>
        <begin position="79"/>
        <end position="98"/>
    </location>
</feature>
<sequence length="398" mass="45171">MDTKGSSSGLPTNRERRQFDKENVKNAHDLQVVRNDYAYLMQRAGIRGALVWGFVGFTGVFASHHIFPSFRRQTLAFKAFLTMSAASIGLVFAAETALQRFEYEKRTHDNLIRNRAMRELGQRGIVASEREIQKWQEELIQREIENRARSNVTSSLRRIEENQTRLEALQEKEELVSHAQEMAALCARLSSQMDTILGSDAISSAQDPKAMQQRASHILSTCITLEQLEKLLEPWENEDELDKQLREDCVQLDFLAPHFALLPVASQVLQEQVENTLLYGIRHLSPVLLGLALQAAEHRHQLAKLVENFIEDLNAVLLERIRSALDLYTIGKGIGKTQPPSFSFKALLSMHYRLPGRSMGAEDAQLLQQWSSGVWAQLHSLVVDEMAPIFTKINLLDL</sequence>
<keyword evidence="6" id="KW-1185">Reference proteome</keyword>
<gene>
    <name evidence="5" type="ORF">MBRA1_001493</name>
</gene>
<feature type="transmembrane region" description="Helical" evidence="3">
    <location>
        <begin position="49"/>
        <end position="67"/>
    </location>
</feature>
<feature type="region of interest" description="Disordered" evidence="2">
    <location>
        <begin position="1"/>
        <end position="20"/>
    </location>
</feature>
<dbReference type="EMBL" id="CP119952">
    <property type="protein sequence ID" value="WFC94856.1"/>
    <property type="molecule type" value="Genomic_DNA"/>
</dbReference>
<feature type="compositionally biased region" description="Polar residues" evidence="2">
    <location>
        <begin position="1"/>
        <end position="11"/>
    </location>
</feature>
<feature type="domain" description="Conserved oligomeric Golgi complex subunit 5 helical" evidence="4">
    <location>
        <begin position="265"/>
        <end position="396"/>
    </location>
</feature>
<dbReference type="InterPro" id="IPR048485">
    <property type="entry name" value="COG5_helical"/>
</dbReference>
<evidence type="ECO:0000256" key="3">
    <source>
        <dbReference type="SAM" id="Phobius"/>
    </source>
</evidence>
<keyword evidence="3" id="KW-0812">Transmembrane</keyword>
<dbReference type="PANTHER" id="PTHR13228">
    <property type="entry name" value="CONSERVED OLIGOMERIC GOLGI COMPLEX COMPONENT 5"/>
    <property type="match status" value="1"/>
</dbReference>
<evidence type="ECO:0000256" key="1">
    <source>
        <dbReference type="SAM" id="Coils"/>
    </source>
</evidence>
<evidence type="ECO:0000313" key="6">
    <source>
        <dbReference type="Proteomes" id="UP001216638"/>
    </source>
</evidence>
<dbReference type="Proteomes" id="UP001216638">
    <property type="component" value="Chromosome 2"/>
</dbReference>
<dbReference type="GO" id="GO:0017119">
    <property type="term" value="C:Golgi transport complex"/>
    <property type="evidence" value="ECO:0007669"/>
    <property type="project" value="InterPro"/>
</dbReference>
<accession>A0AAF0DU62</accession>
<evidence type="ECO:0000313" key="5">
    <source>
        <dbReference type="EMBL" id="WFC94856.1"/>
    </source>
</evidence>